<dbReference type="Proteomes" id="UP000006461">
    <property type="component" value="Chromosome"/>
</dbReference>
<evidence type="ECO:0000259" key="1">
    <source>
        <dbReference type="Pfam" id="PF12728"/>
    </source>
</evidence>
<dbReference type="STRING" id="477641.MODMU_1669"/>
<dbReference type="Pfam" id="PF12728">
    <property type="entry name" value="HTH_17"/>
    <property type="match status" value="1"/>
</dbReference>
<dbReference type="OrthoDB" id="197041at2"/>
<sequence length="73" mass="8301">MSVTTSERVAPTERNDPLLTVVEAGDYLGTGERFIRRLIAQRRITYVKLGKYVRLQRSTLDAFIEAGRVTSEE</sequence>
<dbReference type="InterPro" id="IPR041657">
    <property type="entry name" value="HTH_17"/>
</dbReference>
<dbReference type="GO" id="GO:0003677">
    <property type="term" value="F:DNA binding"/>
    <property type="evidence" value="ECO:0007669"/>
    <property type="project" value="UniProtKB-KW"/>
</dbReference>
<organism evidence="2 3">
    <name type="scientific">Modestobacter italicus (strain DSM 44449 / CECT 9708 / BC 501)</name>
    <dbReference type="NCBI Taxonomy" id="2732864"/>
    <lineage>
        <taxon>Bacteria</taxon>
        <taxon>Bacillati</taxon>
        <taxon>Actinomycetota</taxon>
        <taxon>Actinomycetes</taxon>
        <taxon>Geodermatophilales</taxon>
        <taxon>Geodermatophilaceae</taxon>
        <taxon>Modestobacter</taxon>
    </lineage>
</organism>
<accession>I4EUP7</accession>
<protein>
    <submittedName>
        <fullName evidence="2">Excisionase/Xis, DNA-binding</fullName>
    </submittedName>
</protein>
<proteinExistence type="predicted"/>
<name>I4EUP7_MODI5</name>
<keyword evidence="2" id="KW-0238">DNA-binding</keyword>
<dbReference type="NCBIfam" id="TIGR01764">
    <property type="entry name" value="excise"/>
    <property type="match status" value="1"/>
</dbReference>
<reference evidence="2 3" key="1">
    <citation type="journal article" date="2012" name="J. Bacteriol.">
        <title>Genome Sequence of Radiation-Resistant Modestobacter marinus Strain BC501, a Representative Actinobacterium That Thrives on Calcareous Stone Surfaces.</title>
        <authorList>
            <person name="Normand P."/>
            <person name="Gury J."/>
            <person name="Pujic P."/>
            <person name="Chouaia B."/>
            <person name="Crotti E."/>
            <person name="Brusetti L."/>
            <person name="Daffonchio D."/>
            <person name="Vacherie B."/>
            <person name="Barbe V."/>
            <person name="Medigue C."/>
            <person name="Calteau A."/>
            <person name="Ghodhbane-Gtari F."/>
            <person name="Essoussi I."/>
            <person name="Nouioui I."/>
            <person name="Abbassi-Ghozzi I."/>
            <person name="Gtari M."/>
        </authorList>
    </citation>
    <scope>NUCLEOTIDE SEQUENCE [LARGE SCALE GENOMIC DNA]</scope>
    <source>
        <strain evidence="3">BC 501</strain>
    </source>
</reference>
<gene>
    <name evidence="2" type="ordered locus">MODMU_1669</name>
</gene>
<evidence type="ECO:0000313" key="2">
    <source>
        <dbReference type="EMBL" id="CCH87110.1"/>
    </source>
</evidence>
<evidence type="ECO:0000313" key="3">
    <source>
        <dbReference type="Proteomes" id="UP000006461"/>
    </source>
</evidence>
<dbReference type="InterPro" id="IPR010093">
    <property type="entry name" value="SinI_DNA-bd"/>
</dbReference>
<dbReference type="EMBL" id="FO203431">
    <property type="protein sequence ID" value="CCH87110.1"/>
    <property type="molecule type" value="Genomic_DNA"/>
</dbReference>
<dbReference type="eggNOG" id="ENOG5033IG7">
    <property type="taxonomic scope" value="Bacteria"/>
</dbReference>
<dbReference type="HOGENOM" id="CLU_2700694_0_0_11"/>
<dbReference type="KEGG" id="mmar:MODMU_1669"/>
<dbReference type="OMA" id="TESIWHE"/>
<feature type="domain" description="Helix-turn-helix" evidence="1">
    <location>
        <begin position="18"/>
        <end position="67"/>
    </location>
</feature>
<dbReference type="AlphaFoldDB" id="I4EUP7"/>
<keyword evidence="3" id="KW-1185">Reference proteome</keyword>